<evidence type="ECO:0000256" key="6">
    <source>
        <dbReference type="ARBA" id="ARBA00022840"/>
    </source>
</evidence>
<dbReference type="GO" id="GO:0006633">
    <property type="term" value="P:fatty acid biosynthetic process"/>
    <property type="evidence" value="ECO:0007669"/>
    <property type="project" value="InterPro"/>
</dbReference>
<evidence type="ECO:0000256" key="2">
    <source>
        <dbReference type="ARBA" id="ARBA00022679"/>
    </source>
</evidence>
<keyword evidence="5" id="KW-0862">Zinc</keyword>
<keyword evidence="2 8" id="KW-0808">Transferase</keyword>
<dbReference type="GO" id="GO:0009317">
    <property type="term" value="C:acetyl-CoA carboxylase complex"/>
    <property type="evidence" value="ECO:0007669"/>
    <property type="project" value="InterPro"/>
</dbReference>
<dbReference type="SUPFAM" id="SSF52096">
    <property type="entry name" value="ClpP/crotonase"/>
    <property type="match status" value="1"/>
</dbReference>
<evidence type="ECO:0000313" key="9">
    <source>
        <dbReference type="Proteomes" id="UP000634136"/>
    </source>
</evidence>
<dbReference type="GO" id="GO:0000287">
    <property type="term" value="F:magnesium ion binding"/>
    <property type="evidence" value="ECO:0007669"/>
    <property type="project" value="InterPro"/>
</dbReference>
<comment type="caution">
    <text evidence="8">The sequence shown here is derived from an EMBL/GenBank/DDBJ whole genome shotgun (WGS) entry which is preliminary data.</text>
</comment>
<evidence type="ECO:0000313" key="8">
    <source>
        <dbReference type="EMBL" id="KAF7800410.1"/>
    </source>
</evidence>
<dbReference type="AlphaFoldDB" id="A0A834SBJ0"/>
<dbReference type="InterPro" id="IPR034733">
    <property type="entry name" value="AcCoA_carboxyl_beta"/>
</dbReference>
<evidence type="ECO:0000256" key="4">
    <source>
        <dbReference type="ARBA" id="ARBA00022771"/>
    </source>
</evidence>
<keyword evidence="4" id="KW-0479">Metal-binding</keyword>
<name>A0A834SBJ0_9FABA</name>
<evidence type="ECO:0000256" key="5">
    <source>
        <dbReference type="ARBA" id="ARBA00022833"/>
    </source>
</evidence>
<dbReference type="PRINTS" id="PR01070">
    <property type="entry name" value="ACCCTRFRASEB"/>
</dbReference>
<sequence length="270" mass="29872">MRDRDLAREGNEIIRAASKWSPELAAACEVWKEIKFEFPAMDTFSDRIELLIDPGTWNPMDEDMVSMDPIEFHSEEEPYKDRIDSYQRKTGLTEAVQTGTGQLNGIPVAIGVMDFQFMGGSMGSVVGEKITRLIEYANNQFLPLILVCASGGARMQEGSLSLMQMAKISSALYDYQANKKLFYVSILTSPTTGGVTASFGMLGDIIIAEPNAYIAFAGKRVIEQTLNKTVPEGSQGAEYLFHKGLFDSIVPRNPLKGVLSEYFTSMLSFL</sequence>
<proteinExistence type="inferred from homology"/>
<dbReference type="InterPro" id="IPR011762">
    <property type="entry name" value="COA_CT_N"/>
</dbReference>
<dbReference type="Pfam" id="PF01039">
    <property type="entry name" value="Carboxyl_trans"/>
    <property type="match status" value="1"/>
</dbReference>
<dbReference type="PANTHER" id="PTHR42995:SF5">
    <property type="entry name" value="ACETYL-COENZYME A CARBOXYLASE CARBOXYL TRANSFERASE SUBUNIT BETA, CHLOROPLASTIC"/>
    <property type="match status" value="1"/>
</dbReference>
<evidence type="ECO:0000256" key="1">
    <source>
        <dbReference type="ARBA" id="ARBA00011842"/>
    </source>
</evidence>
<organism evidence="8 9">
    <name type="scientific">Senna tora</name>
    <dbReference type="NCBI Taxonomy" id="362788"/>
    <lineage>
        <taxon>Eukaryota</taxon>
        <taxon>Viridiplantae</taxon>
        <taxon>Streptophyta</taxon>
        <taxon>Embryophyta</taxon>
        <taxon>Tracheophyta</taxon>
        <taxon>Spermatophyta</taxon>
        <taxon>Magnoliopsida</taxon>
        <taxon>eudicotyledons</taxon>
        <taxon>Gunneridae</taxon>
        <taxon>Pentapetalae</taxon>
        <taxon>rosids</taxon>
        <taxon>fabids</taxon>
        <taxon>Fabales</taxon>
        <taxon>Fabaceae</taxon>
        <taxon>Caesalpinioideae</taxon>
        <taxon>Cassia clade</taxon>
        <taxon>Senna</taxon>
    </lineage>
</organism>
<dbReference type="OrthoDB" id="838593at2759"/>
<comment type="subunit">
    <text evidence="1">Acetyl-CoA carboxylase is a heterohexamer composed of biotin carboxyl carrier protein, biotin carboxylase and 2 subunits each of ACCase subunit alpha and ACCase plastid-coded subunit beta (accD).</text>
</comment>
<dbReference type="PROSITE" id="PS50980">
    <property type="entry name" value="COA_CT_NTER"/>
    <property type="match status" value="1"/>
</dbReference>
<dbReference type="EMBL" id="JAAIUW010000414">
    <property type="protein sequence ID" value="KAF7800410.1"/>
    <property type="molecule type" value="Genomic_DNA"/>
</dbReference>
<keyword evidence="9" id="KW-1185">Reference proteome</keyword>
<dbReference type="PANTHER" id="PTHR42995">
    <property type="entry name" value="ACETYL-COENZYME A CARBOXYLASE CARBOXYL TRANSFERASE SUBUNIT BETA, CHLOROPLASTIC"/>
    <property type="match status" value="1"/>
</dbReference>
<dbReference type="GO" id="GO:0016740">
    <property type="term" value="F:transferase activity"/>
    <property type="evidence" value="ECO:0007669"/>
    <property type="project" value="UniProtKB-KW"/>
</dbReference>
<gene>
    <name evidence="8" type="ORF">G2W53_045192</name>
</gene>
<dbReference type="GO" id="GO:0005524">
    <property type="term" value="F:ATP binding"/>
    <property type="evidence" value="ECO:0007669"/>
    <property type="project" value="UniProtKB-KW"/>
</dbReference>
<evidence type="ECO:0000256" key="3">
    <source>
        <dbReference type="ARBA" id="ARBA00022741"/>
    </source>
</evidence>
<reference evidence="8" key="1">
    <citation type="submission" date="2020-09" db="EMBL/GenBank/DDBJ databases">
        <title>Genome-Enabled Discovery of Anthraquinone Biosynthesis in Senna tora.</title>
        <authorList>
            <person name="Kang S.-H."/>
            <person name="Pandey R.P."/>
            <person name="Lee C.-M."/>
            <person name="Sim J.-S."/>
            <person name="Jeong J.-T."/>
            <person name="Choi B.-S."/>
            <person name="Jung M."/>
            <person name="Ginzburg D."/>
            <person name="Zhao K."/>
            <person name="Won S.Y."/>
            <person name="Oh T.-J."/>
            <person name="Yu Y."/>
            <person name="Kim N.-H."/>
            <person name="Lee O.R."/>
            <person name="Lee T.-H."/>
            <person name="Bashyal P."/>
            <person name="Kim T.-S."/>
            <person name="Lee W.-H."/>
            <person name="Kawkins C."/>
            <person name="Kim C.-K."/>
            <person name="Kim J.S."/>
            <person name="Ahn B.O."/>
            <person name="Rhee S.Y."/>
            <person name="Sohng J.K."/>
        </authorList>
    </citation>
    <scope>NUCLEOTIDE SEQUENCE</scope>
    <source>
        <tissue evidence="8">Leaf</tissue>
    </source>
</reference>
<dbReference type="InterPro" id="IPR029045">
    <property type="entry name" value="ClpP/crotonase-like_dom_sf"/>
</dbReference>
<dbReference type="Gene3D" id="3.20.20.110">
    <property type="entry name" value="Ribulose bisphosphate carboxylase, large subunit, C-terminal domain"/>
    <property type="match status" value="1"/>
</dbReference>
<dbReference type="SUPFAM" id="SSF51649">
    <property type="entry name" value="RuBisCo, C-terminal domain"/>
    <property type="match status" value="1"/>
</dbReference>
<evidence type="ECO:0000259" key="7">
    <source>
        <dbReference type="PROSITE" id="PS50980"/>
    </source>
</evidence>
<dbReference type="GO" id="GO:2001295">
    <property type="term" value="P:malonyl-CoA biosynthetic process"/>
    <property type="evidence" value="ECO:0007669"/>
    <property type="project" value="TreeGrafter"/>
</dbReference>
<keyword evidence="3" id="KW-0547">Nucleotide-binding</keyword>
<dbReference type="InterPro" id="IPR000438">
    <property type="entry name" value="Acetyl_CoA_COase_Trfase_b_su"/>
</dbReference>
<dbReference type="Proteomes" id="UP000634136">
    <property type="component" value="Unassembled WGS sequence"/>
</dbReference>
<protein>
    <submittedName>
        <fullName evidence="8">Acetyl-CoA carboxylase carboxyltransferase beta subunit (Chloroplast)</fullName>
    </submittedName>
</protein>
<dbReference type="GO" id="GO:0009507">
    <property type="term" value="C:chloroplast"/>
    <property type="evidence" value="ECO:0007669"/>
    <property type="project" value="TreeGrafter"/>
</dbReference>
<dbReference type="InterPro" id="IPR036376">
    <property type="entry name" value="RuBisCO_lsu_C_sf"/>
</dbReference>
<dbReference type="GO" id="GO:0003989">
    <property type="term" value="F:acetyl-CoA carboxylase activity"/>
    <property type="evidence" value="ECO:0007669"/>
    <property type="project" value="InterPro"/>
</dbReference>
<dbReference type="Gene3D" id="3.90.226.10">
    <property type="entry name" value="2-enoyl-CoA Hydratase, Chain A, domain 1"/>
    <property type="match status" value="1"/>
</dbReference>
<dbReference type="HAMAP" id="MF_01395">
    <property type="entry name" value="AcetylCoA_CT_beta"/>
    <property type="match status" value="1"/>
</dbReference>
<feature type="domain" description="CoA carboxyltransferase N-terminal" evidence="7">
    <location>
        <begin position="1"/>
        <end position="270"/>
    </location>
</feature>
<dbReference type="GO" id="GO:0008270">
    <property type="term" value="F:zinc ion binding"/>
    <property type="evidence" value="ECO:0007669"/>
    <property type="project" value="UniProtKB-KW"/>
</dbReference>
<accession>A0A834SBJ0</accession>
<keyword evidence="6" id="KW-0067">ATP-binding</keyword>
<keyword evidence="4" id="KW-0863">Zinc-finger</keyword>